<dbReference type="NCBIfam" id="TIGR01891">
    <property type="entry name" value="amidohydrolases"/>
    <property type="match status" value="1"/>
</dbReference>
<dbReference type="Proteomes" id="UP000053354">
    <property type="component" value="Chromosome"/>
</dbReference>
<dbReference type="Gene3D" id="3.40.630.10">
    <property type="entry name" value="Zn peptidases"/>
    <property type="match status" value="2"/>
</dbReference>
<comment type="cofactor">
    <cofactor evidence="1">
        <name>Mn(2+)</name>
        <dbReference type="ChEBI" id="CHEBI:29035"/>
    </cofactor>
    <text evidence="1">The Mn(2+) ion enhances activity.</text>
</comment>
<dbReference type="EMBL" id="CP016540">
    <property type="protein sequence ID" value="ANU26268.1"/>
    <property type="molecule type" value="Genomic_DNA"/>
</dbReference>
<accession>A0A1B1RZ79</accession>
<reference evidence="3" key="1">
    <citation type="submission" date="2016-10" db="EMBL/GenBank/DDBJ databases">
        <authorList>
            <person name="See-Too W.S."/>
        </authorList>
    </citation>
    <scope>NUCLEOTIDE SEQUENCE</scope>
    <source>
        <strain evidence="3">L10.15</strain>
    </source>
</reference>
<gene>
    <name evidence="3" type="ORF">I858_004380</name>
</gene>
<dbReference type="GO" id="GO:0046657">
    <property type="term" value="P:folic acid catabolic process"/>
    <property type="evidence" value="ECO:0007669"/>
    <property type="project" value="TreeGrafter"/>
</dbReference>
<proteinExistence type="predicted"/>
<protein>
    <submittedName>
        <fullName evidence="3">Peptidase M20</fullName>
    </submittedName>
</protein>
<keyword evidence="4" id="KW-1185">Reference proteome</keyword>
<dbReference type="InterPro" id="IPR036264">
    <property type="entry name" value="Bact_exopeptidase_dim_dom"/>
</dbReference>
<feature type="binding site" evidence="1">
    <location>
        <position position="149"/>
    </location>
    <ligand>
        <name>Mn(2+)</name>
        <dbReference type="ChEBI" id="CHEBI:29035"/>
        <label>2</label>
    </ligand>
</feature>
<dbReference type="RefSeq" id="WP_049694903.1">
    <property type="nucleotide sequence ID" value="NZ_CP016540.2"/>
</dbReference>
<feature type="binding site" evidence="1">
    <location>
        <position position="185"/>
    </location>
    <ligand>
        <name>Mn(2+)</name>
        <dbReference type="ChEBI" id="CHEBI:29035"/>
        <label>2</label>
    </ligand>
</feature>
<keyword evidence="1" id="KW-0464">Manganese</keyword>
<evidence type="ECO:0000313" key="3">
    <source>
        <dbReference type="EMBL" id="ANU26268.1"/>
    </source>
</evidence>
<dbReference type="GO" id="GO:0016805">
    <property type="term" value="F:dipeptidase activity"/>
    <property type="evidence" value="ECO:0007669"/>
    <property type="project" value="TreeGrafter"/>
</dbReference>
<dbReference type="Pfam" id="PF07687">
    <property type="entry name" value="M20_dimer"/>
    <property type="match status" value="1"/>
</dbReference>
<dbReference type="SUPFAM" id="SSF53187">
    <property type="entry name" value="Zn-dependent exopeptidases"/>
    <property type="match status" value="1"/>
</dbReference>
<dbReference type="GO" id="GO:0005737">
    <property type="term" value="C:cytoplasm"/>
    <property type="evidence" value="ECO:0007669"/>
    <property type="project" value="TreeGrafter"/>
</dbReference>
<feature type="binding site" evidence="1">
    <location>
        <position position="151"/>
    </location>
    <ligand>
        <name>Mn(2+)</name>
        <dbReference type="ChEBI" id="CHEBI:29035"/>
        <label>2</label>
    </ligand>
</feature>
<dbReference type="AlphaFoldDB" id="A0A1B1RZ79"/>
<dbReference type="KEGG" id="pll:I858_004380"/>
<sequence length="442" mass="48270">MIDLVEQFMAEIEPYVIEQRRKRHGYPEIGFAEYVTTYELSEQLTGKGFSLFYGTELLTSEERMGVPSDEFLKTNEQRALDKGVPPAFLEKMKGGHTGLAAVLDTGRSGPNFAYRFDIDALPIEESDVAEHVPAQQAFRSQITGMMHACGHDGHAAIGLGLVDYLSKNKDRLCGKYTILFQPAEEGGRGAKAIVDKGWLDDADFFLSGHVGLHDLPAGTVAAATSRFLASSKINATFIGKSAHSGLEPNEGRNALLAAASATVHLHSISRHKDGATRINVGTLHAGSGRNIIAEKAFMEIETRGETNQLDEYMQQNAQRILQASASLYDVELELEYVGKAISTSADLKFAGIVERACASSKNLKIVPDLAIGASEDVTYMIERVRERGGLATFMIFASPLPAGHHHPRFDYDEQALMAGLETLIRTTEYLLKEDGICESLVD</sequence>
<dbReference type="GO" id="GO:0046872">
    <property type="term" value="F:metal ion binding"/>
    <property type="evidence" value="ECO:0007669"/>
    <property type="project" value="UniProtKB-KW"/>
</dbReference>
<evidence type="ECO:0000256" key="1">
    <source>
        <dbReference type="PIRSR" id="PIRSR005962-1"/>
    </source>
</evidence>
<dbReference type="InterPro" id="IPR017439">
    <property type="entry name" value="Amidohydrolase"/>
</dbReference>
<dbReference type="PIRSF" id="PIRSF005962">
    <property type="entry name" value="Pept_M20D_amidohydro"/>
    <property type="match status" value="1"/>
</dbReference>
<feature type="domain" description="Peptidase M20 dimerisation" evidence="2">
    <location>
        <begin position="234"/>
        <end position="323"/>
    </location>
</feature>
<dbReference type="InterPro" id="IPR002933">
    <property type="entry name" value="Peptidase_M20"/>
</dbReference>
<keyword evidence="1" id="KW-0479">Metal-binding</keyword>
<organism evidence="3 4">
    <name type="scientific">Planococcus versutus</name>
    <dbReference type="NCBI Taxonomy" id="1302659"/>
    <lineage>
        <taxon>Bacteria</taxon>
        <taxon>Bacillati</taxon>
        <taxon>Bacillota</taxon>
        <taxon>Bacilli</taxon>
        <taxon>Bacillales</taxon>
        <taxon>Caryophanaceae</taxon>
        <taxon>Planococcus</taxon>
    </lineage>
</organism>
<dbReference type="Pfam" id="PF01546">
    <property type="entry name" value="Peptidase_M20"/>
    <property type="match status" value="1"/>
</dbReference>
<dbReference type="GO" id="GO:0071713">
    <property type="term" value="F:para-aminobenzoyl-glutamate hydrolase activity"/>
    <property type="evidence" value="ECO:0007669"/>
    <property type="project" value="TreeGrafter"/>
</dbReference>
<dbReference type="InterPro" id="IPR011650">
    <property type="entry name" value="Peptidase_M20_dimer"/>
</dbReference>
<feature type="binding site" evidence="1">
    <location>
        <position position="405"/>
    </location>
    <ligand>
        <name>Mn(2+)</name>
        <dbReference type="ChEBI" id="CHEBI:29035"/>
        <label>2</label>
    </ligand>
</feature>
<feature type="binding site" evidence="1">
    <location>
        <position position="209"/>
    </location>
    <ligand>
        <name>Mn(2+)</name>
        <dbReference type="ChEBI" id="CHEBI:29035"/>
        <label>2</label>
    </ligand>
</feature>
<evidence type="ECO:0000259" key="2">
    <source>
        <dbReference type="Pfam" id="PF07687"/>
    </source>
</evidence>
<dbReference type="PANTHER" id="PTHR30575:SF3">
    <property type="entry name" value="PEPTIDASE M20 DIMERISATION DOMAIN-CONTAINING PROTEIN"/>
    <property type="match status" value="1"/>
</dbReference>
<dbReference type="OrthoDB" id="2416606at2"/>
<dbReference type="STRING" id="1302659.I858_004380"/>
<dbReference type="SUPFAM" id="SSF55031">
    <property type="entry name" value="Bacterial exopeptidase dimerisation domain"/>
    <property type="match status" value="1"/>
</dbReference>
<dbReference type="PANTHER" id="PTHR30575">
    <property type="entry name" value="PEPTIDASE M20"/>
    <property type="match status" value="1"/>
</dbReference>
<evidence type="ECO:0000313" key="4">
    <source>
        <dbReference type="Proteomes" id="UP000053354"/>
    </source>
</evidence>
<dbReference type="InterPro" id="IPR052030">
    <property type="entry name" value="Peptidase_M20/M20A_hydrolases"/>
</dbReference>
<name>A0A1B1RZ79_9BACL</name>